<dbReference type="AlphaFoldDB" id="A0A512TQC3"/>
<dbReference type="Proteomes" id="UP000321089">
    <property type="component" value="Unassembled WGS sequence"/>
</dbReference>
<dbReference type="RefSeq" id="WP_146868920.1">
    <property type="nucleotide sequence ID" value="NZ_BKBC01000049.1"/>
</dbReference>
<accession>A0A512TQC3</accession>
<comment type="caution">
    <text evidence="1">The sequence shown here is derived from an EMBL/GenBank/DDBJ whole genome shotgun (WGS) entry which is preliminary data.</text>
</comment>
<name>A0A512TQC3_CLOBU</name>
<protein>
    <submittedName>
        <fullName evidence="1">Uncharacterized protein</fullName>
    </submittedName>
</protein>
<evidence type="ECO:0000313" key="1">
    <source>
        <dbReference type="EMBL" id="GEQ22484.1"/>
    </source>
</evidence>
<dbReference type="EMBL" id="BKBC01000049">
    <property type="protein sequence ID" value="GEQ22484.1"/>
    <property type="molecule type" value="Genomic_DNA"/>
</dbReference>
<organism evidence="1 2">
    <name type="scientific">Clostridium butyricum</name>
    <dbReference type="NCBI Taxonomy" id="1492"/>
    <lineage>
        <taxon>Bacteria</taxon>
        <taxon>Bacillati</taxon>
        <taxon>Bacillota</taxon>
        <taxon>Clostridia</taxon>
        <taxon>Eubacteriales</taxon>
        <taxon>Clostridiaceae</taxon>
        <taxon>Clostridium</taxon>
    </lineage>
</organism>
<proteinExistence type="predicted"/>
<evidence type="ECO:0000313" key="2">
    <source>
        <dbReference type="Proteomes" id="UP000321089"/>
    </source>
</evidence>
<sequence>MGFKVIDYINRKKVGMGMLLGGIIAPTLVNKAKEKAYWKDRSSHARNGINGGVEGGGSQYSIYLAHGTEYGEWLEKGTGIYGPTGKKIVPVKGKVLSWIDTDGERHFAKSVKGIKPMPILKDTLNNNKEFIIEAVGKYWSD</sequence>
<gene>
    <name evidence="1" type="ORF">CBU02nite_29900</name>
</gene>
<reference evidence="1 2" key="1">
    <citation type="submission" date="2019-07" db="EMBL/GenBank/DDBJ databases">
        <title>Whole genome shotgun sequence of Clostridium butyricum NBRC 3858.</title>
        <authorList>
            <person name="Hosoyama A."/>
            <person name="Uohara A."/>
            <person name="Ohji S."/>
            <person name="Ichikawa N."/>
        </authorList>
    </citation>
    <scope>NUCLEOTIDE SEQUENCE [LARGE SCALE GENOMIC DNA]</scope>
    <source>
        <strain evidence="1 2">NBRC 3858</strain>
    </source>
</reference>